<gene>
    <name evidence="1" type="ORF">BECKTC1821E_GA0114239_105426</name>
</gene>
<organism evidence="1">
    <name type="scientific">Candidatus Kentrum sp. TC</name>
    <dbReference type="NCBI Taxonomy" id="2126339"/>
    <lineage>
        <taxon>Bacteria</taxon>
        <taxon>Pseudomonadati</taxon>
        <taxon>Pseudomonadota</taxon>
        <taxon>Gammaproteobacteria</taxon>
        <taxon>Candidatus Kentrum</taxon>
    </lineage>
</organism>
<evidence type="ECO:0000313" key="1">
    <source>
        <dbReference type="EMBL" id="VFK45799.1"/>
    </source>
</evidence>
<name>A0A450YWH0_9GAMM</name>
<accession>A0A450YWH0</accession>
<protein>
    <submittedName>
        <fullName evidence="1">Uncharacterized protein</fullName>
    </submittedName>
</protein>
<reference evidence="1" key="1">
    <citation type="submission" date="2019-02" db="EMBL/GenBank/DDBJ databases">
        <authorList>
            <person name="Gruber-Vodicka R. H."/>
            <person name="Seah K. B. B."/>
        </authorList>
    </citation>
    <scope>NUCLEOTIDE SEQUENCE</scope>
    <source>
        <strain evidence="1">BECK_BZ125</strain>
    </source>
</reference>
<sequence>MGWNKGWEIIEELVISLRNKGALDLPILRSILEIGRDADIDEGGYEGRRANDGRTAKEIILQLHGSAMPHRPAIREIESLPDEQRERFWFYWDIAGHNAFLPIEKKYGWHGCDAERGMTMNESLGGFCFRTVLDALETGGKCQLPEWSERGMYIEIGRHEDEKRDDILMTLDPNDTECRIPWTITNHYVLRKDWRILSEKTDASGNREPNGVKAEDAGPCQLCGREDEKVIMPYPPNGVVTCEDCLPRCLEIERSKFRIHIALPGKKHPEDSVLFPYARSIACYMTAQDLAMFATGAFREEYERGGRDWMDVDAYIDGEKAGRILAGRFDGHDWLLSLIPPQSPLRAWGDWFKSRYLRPDDGS</sequence>
<proteinExistence type="predicted"/>
<dbReference type="AlphaFoldDB" id="A0A450YWH0"/>
<dbReference type="EMBL" id="CAADFT010000054">
    <property type="protein sequence ID" value="VFK45799.1"/>
    <property type="molecule type" value="Genomic_DNA"/>
</dbReference>